<dbReference type="Proteomes" id="UP000009015">
    <property type="component" value="Segment"/>
</dbReference>
<keyword evidence="2" id="KW-0378">Hydrolase</keyword>
<proteinExistence type="predicted"/>
<name>I6X2B0_9CAUD</name>
<dbReference type="EMBL" id="JN849462">
    <property type="protein sequence ID" value="AFN37352.1"/>
    <property type="molecule type" value="Genomic_DNA"/>
</dbReference>
<accession>I6X2B0</accession>
<dbReference type="CDD" id="cd00085">
    <property type="entry name" value="HNHc"/>
    <property type="match status" value="1"/>
</dbReference>
<reference evidence="2 3" key="1">
    <citation type="journal article" date="2012" name="BMC Genomics">
        <title>Genome-wide characterization of vibrio phage phipp2 with unique arrangements of the mob-like genes.</title>
        <authorList>
            <person name="Lin Y.R."/>
            <person name="Lin C.S."/>
        </authorList>
    </citation>
    <scope>NUCLEOTIDE SEQUENCE [LARGE SCALE GENOMIC DNA]</scope>
</reference>
<dbReference type="InterPro" id="IPR003615">
    <property type="entry name" value="HNH_nuc"/>
</dbReference>
<keyword evidence="2" id="KW-0255">Endonuclease</keyword>
<keyword evidence="2" id="KW-0540">Nuclease</keyword>
<sequence>MLTHDNLILNKYTKWYISLIENRIQNTPDGYSEKHHILPKCAGGSDESNNLVRLTAREHYIAHLLLAKMFNGNLKHRLKFALTAFNMSNNSQQREFKMNSRLFESMTKDARKDAAKHHIGKFAAICIATGETEYIRVDDERYLRGEYVAKSKGVLKGTTKTEEHKRKLAKSKVGSQNPQSKYLFHTPNGVFESSRLAAEANDTTNVTVYNRCVKYTSAKFKDWYVTPVNEQET</sequence>
<organism evidence="2 3">
    <name type="scientific">Vibrio phage phi-pp2</name>
    <dbReference type="NCBI Taxonomy" id="1204514"/>
    <lineage>
        <taxon>Viruses</taxon>
        <taxon>Duplodnaviria</taxon>
        <taxon>Heunggongvirae</taxon>
        <taxon>Uroviricota</taxon>
        <taxon>Caudoviricetes</taxon>
        <taxon>Pantevenvirales</taxon>
        <taxon>Straboviridae</taxon>
        <taxon>Schizotequatrovirus</taxon>
        <taxon>Schizotequatrovirus KVP40</taxon>
    </lineage>
</organism>
<gene>
    <name evidence="2" type="ORF">pp2_119</name>
</gene>
<evidence type="ECO:0000256" key="1">
    <source>
        <dbReference type="SAM" id="MobiDB-lite"/>
    </source>
</evidence>
<evidence type="ECO:0000313" key="2">
    <source>
        <dbReference type="EMBL" id="AFN37352.1"/>
    </source>
</evidence>
<protein>
    <submittedName>
        <fullName evidence="2">Phage-associated homing endonuclease</fullName>
    </submittedName>
</protein>
<feature type="region of interest" description="Disordered" evidence="1">
    <location>
        <begin position="158"/>
        <end position="179"/>
    </location>
</feature>
<evidence type="ECO:0000313" key="3">
    <source>
        <dbReference type="Proteomes" id="UP000009015"/>
    </source>
</evidence>
<dbReference type="GO" id="GO:0004519">
    <property type="term" value="F:endonuclease activity"/>
    <property type="evidence" value="ECO:0007669"/>
    <property type="project" value="UniProtKB-KW"/>
</dbReference>